<dbReference type="PANTHER" id="PTHR48094:SF11">
    <property type="entry name" value="GLUTATHIONE-INDEPENDENT GLYOXALASE HSP31-RELATED"/>
    <property type="match status" value="1"/>
</dbReference>
<feature type="signal peptide" evidence="4">
    <location>
        <begin position="1"/>
        <end position="27"/>
    </location>
</feature>
<proteinExistence type="inferred from homology"/>
<dbReference type="SUPFAM" id="SSF54427">
    <property type="entry name" value="NTF2-like"/>
    <property type="match status" value="1"/>
</dbReference>
<keyword evidence="2" id="KW-0456">Lyase</keyword>
<dbReference type="EMBL" id="VUYU01000002">
    <property type="protein sequence ID" value="NHZ32786.1"/>
    <property type="molecule type" value="Genomic_DNA"/>
</dbReference>
<feature type="domain" description="DJ-1/PfpI" evidence="5">
    <location>
        <begin position="176"/>
        <end position="370"/>
    </location>
</feature>
<dbReference type="Gene3D" id="3.10.450.50">
    <property type="match status" value="1"/>
</dbReference>
<comment type="similarity">
    <text evidence="3">Belongs to the peptidase C56 family. HSP31-like subfamily.</text>
</comment>
<dbReference type="Proteomes" id="UP000785613">
    <property type="component" value="Unassembled WGS sequence"/>
</dbReference>
<organism evidence="6 7">
    <name type="scientific">Massilia rubra</name>
    <dbReference type="NCBI Taxonomy" id="2607910"/>
    <lineage>
        <taxon>Bacteria</taxon>
        <taxon>Pseudomonadati</taxon>
        <taxon>Pseudomonadota</taxon>
        <taxon>Betaproteobacteria</taxon>
        <taxon>Burkholderiales</taxon>
        <taxon>Oxalobacteraceae</taxon>
        <taxon>Telluria group</taxon>
        <taxon>Massilia</taxon>
    </lineage>
</organism>
<keyword evidence="7" id="KW-1185">Reference proteome</keyword>
<evidence type="ECO:0000313" key="7">
    <source>
        <dbReference type="Proteomes" id="UP000785613"/>
    </source>
</evidence>
<evidence type="ECO:0000256" key="4">
    <source>
        <dbReference type="SAM" id="SignalP"/>
    </source>
</evidence>
<evidence type="ECO:0000313" key="6">
    <source>
        <dbReference type="EMBL" id="NHZ32786.1"/>
    </source>
</evidence>
<keyword evidence="4" id="KW-0732">Signal</keyword>
<evidence type="ECO:0000256" key="1">
    <source>
        <dbReference type="ARBA" id="ARBA00023016"/>
    </source>
</evidence>
<protein>
    <submittedName>
        <fullName evidence="6">Peptidase</fullName>
    </submittedName>
</protein>
<evidence type="ECO:0000256" key="3">
    <source>
        <dbReference type="ARBA" id="ARBA00038493"/>
    </source>
</evidence>
<dbReference type="CDD" id="cd03141">
    <property type="entry name" value="GATase1_Hsp31_like"/>
    <property type="match status" value="1"/>
</dbReference>
<feature type="chain" id="PRO_5047071870" evidence="4">
    <location>
        <begin position="28"/>
        <end position="376"/>
    </location>
</feature>
<dbReference type="RefSeq" id="WP_167221860.1">
    <property type="nucleotide sequence ID" value="NZ_VUYU01000002.1"/>
</dbReference>
<dbReference type="SUPFAM" id="SSF52317">
    <property type="entry name" value="Class I glutamine amidotransferase-like"/>
    <property type="match status" value="1"/>
</dbReference>
<accession>A0ABX0LD50</accession>
<dbReference type="Gene3D" id="3.40.50.880">
    <property type="match status" value="1"/>
</dbReference>
<dbReference type="InterPro" id="IPR050325">
    <property type="entry name" value="Prot/Nucl_acid_deglycase"/>
</dbReference>
<dbReference type="InterPro" id="IPR002818">
    <property type="entry name" value="DJ-1/PfpI"/>
</dbReference>
<dbReference type="PANTHER" id="PTHR48094">
    <property type="entry name" value="PROTEIN/NUCLEIC ACID DEGLYCASE DJ-1-RELATED"/>
    <property type="match status" value="1"/>
</dbReference>
<keyword evidence="1" id="KW-0346">Stress response</keyword>
<sequence length="376" mass="41498">MRQHFFLRALLGACLLFCLSGRATAIAAPGDTEQIRETLTDYMEGTANGEPERLRRAFHPDFNLYAVTEAGTLLVRSGGKYIADIKPGNKINRIGRILSIDVENNAASAKVEIAMPNFRIYTDYFMLLKYEGGWKIVHKSYTWKEASKSKDKVLFITSNQHTYGNTKLNASNHFEEIVIAYDIFRKSGLVVDFVSPNGGAIPVGYVDTSNQTQKDYLYDAGFMNLLKNTFKPAQVDPNDYKAIYYSGGGAAMFGVAENTAIQRIALKIHDNGGVISAVCHGTAGIVNLKNSAGASIFSNRKITGFPDMFENTAADYYKTFPFSIGKEIARQGGNFVHSKRFGDNFHVVDGNFITGQDPSSTASVARKVIETIQKMH</sequence>
<dbReference type="Pfam" id="PF01965">
    <property type="entry name" value="DJ-1_PfpI"/>
    <property type="match status" value="1"/>
</dbReference>
<dbReference type="InterPro" id="IPR039437">
    <property type="entry name" value="FrzH/put_lumazine-bd"/>
</dbReference>
<dbReference type="InterPro" id="IPR029062">
    <property type="entry name" value="Class_I_gatase-like"/>
</dbReference>
<reference evidence="6 7" key="1">
    <citation type="submission" date="2019-09" db="EMBL/GenBank/DDBJ databases">
        <title>Taxonomy of Antarctic Massilia spp.: description of Massilia rubra sp. nov., Massilia aquatica sp. nov., Massilia mucilaginosa sp. nov., Massilia frigida sp. nov. isolated from streams, lakes and regoliths.</title>
        <authorList>
            <person name="Holochova P."/>
            <person name="Sedlacek I."/>
            <person name="Kralova S."/>
            <person name="Maslanova I."/>
            <person name="Busse H.-J."/>
            <person name="Stankova E."/>
            <person name="Vrbovska V."/>
            <person name="Kovarovic V."/>
            <person name="Bartak M."/>
            <person name="Svec P."/>
            <person name="Pantucek R."/>
        </authorList>
    </citation>
    <scope>NUCLEOTIDE SEQUENCE [LARGE SCALE GENOMIC DNA]</scope>
    <source>
        <strain evidence="6 7">CCM 8692</strain>
    </source>
</reference>
<evidence type="ECO:0000259" key="5">
    <source>
        <dbReference type="Pfam" id="PF01965"/>
    </source>
</evidence>
<comment type="caution">
    <text evidence="6">The sequence shown here is derived from an EMBL/GenBank/DDBJ whole genome shotgun (WGS) entry which is preliminary data.</text>
</comment>
<gene>
    <name evidence="6" type="ORF">F0185_04180</name>
</gene>
<dbReference type="InterPro" id="IPR032710">
    <property type="entry name" value="NTF2-like_dom_sf"/>
</dbReference>
<evidence type="ECO:0000256" key="2">
    <source>
        <dbReference type="ARBA" id="ARBA00023239"/>
    </source>
</evidence>
<dbReference type="Pfam" id="PF12893">
    <property type="entry name" value="Lumazine_bd_2"/>
    <property type="match status" value="1"/>
</dbReference>
<name>A0ABX0LD50_9BURK</name>